<protein>
    <recommendedName>
        <fullName evidence="9">MFS transporter</fullName>
    </recommendedName>
</protein>
<evidence type="ECO:0000313" key="8">
    <source>
        <dbReference type="Proteomes" id="UP001595701"/>
    </source>
</evidence>
<keyword evidence="2" id="KW-1003">Cell membrane</keyword>
<dbReference type="Proteomes" id="UP001595701">
    <property type="component" value="Unassembled WGS sequence"/>
</dbReference>
<organism evidence="7 8">
    <name type="scientific">Streptomyces yaanensis</name>
    <dbReference type="NCBI Taxonomy" id="1142239"/>
    <lineage>
        <taxon>Bacteria</taxon>
        <taxon>Bacillati</taxon>
        <taxon>Actinomycetota</taxon>
        <taxon>Actinomycetes</taxon>
        <taxon>Kitasatosporales</taxon>
        <taxon>Streptomycetaceae</taxon>
        <taxon>Streptomyces</taxon>
    </lineage>
</organism>
<evidence type="ECO:0000313" key="7">
    <source>
        <dbReference type="EMBL" id="MFC3572460.1"/>
    </source>
</evidence>
<keyword evidence="5 6" id="KW-0472">Membrane</keyword>
<gene>
    <name evidence="7" type="ORF">ACFOZ0_04010</name>
</gene>
<dbReference type="PANTHER" id="PTHR42688">
    <property type="entry name" value="CONSERVED PROTEIN"/>
    <property type="match status" value="1"/>
</dbReference>
<evidence type="ECO:0000256" key="1">
    <source>
        <dbReference type="ARBA" id="ARBA00004651"/>
    </source>
</evidence>
<evidence type="ECO:0000256" key="3">
    <source>
        <dbReference type="ARBA" id="ARBA00022692"/>
    </source>
</evidence>
<keyword evidence="8" id="KW-1185">Reference proteome</keyword>
<evidence type="ECO:0000256" key="4">
    <source>
        <dbReference type="ARBA" id="ARBA00022989"/>
    </source>
</evidence>
<dbReference type="InterPro" id="IPR052425">
    <property type="entry name" value="Uncharacterized_MFS-type"/>
</dbReference>
<comment type="subcellular location">
    <subcellularLocation>
        <location evidence="1">Cell membrane</location>
        <topology evidence="1">Multi-pass membrane protein</topology>
    </subcellularLocation>
</comment>
<name>A0ABV7S8M3_9ACTN</name>
<keyword evidence="4 6" id="KW-1133">Transmembrane helix</keyword>
<reference evidence="8" key="1">
    <citation type="journal article" date="2019" name="Int. J. Syst. Evol. Microbiol.">
        <title>The Global Catalogue of Microorganisms (GCM) 10K type strain sequencing project: providing services to taxonomists for standard genome sequencing and annotation.</title>
        <authorList>
            <consortium name="The Broad Institute Genomics Platform"/>
            <consortium name="The Broad Institute Genome Sequencing Center for Infectious Disease"/>
            <person name="Wu L."/>
            <person name="Ma J."/>
        </authorList>
    </citation>
    <scope>NUCLEOTIDE SEQUENCE [LARGE SCALE GENOMIC DNA]</scope>
    <source>
        <strain evidence="8">CGMCC 4.7035</strain>
    </source>
</reference>
<dbReference type="EMBL" id="JBHRWR010000002">
    <property type="protein sequence ID" value="MFC3572460.1"/>
    <property type="molecule type" value="Genomic_DNA"/>
</dbReference>
<dbReference type="PANTHER" id="PTHR42688:SF1">
    <property type="entry name" value="BLR5212 PROTEIN"/>
    <property type="match status" value="1"/>
</dbReference>
<evidence type="ECO:0000256" key="5">
    <source>
        <dbReference type="ARBA" id="ARBA00023136"/>
    </source>
</evidence>
<keyword evidence="3 6" id="KW-0812">Transmembrane</keyword>
<comment type="caution">
    <text evidence="7">The sequence shown here is derived from an EMBL/GenBank/DDBJ whole genome shotgun (WGS) entry which is preliminary data.</text>
</comment>
<accession>A0ABV7S8M3</accession>
<sequence length="94" mass="9440">MGALVWAAAVGVQESTLRATVADLVPTGRRATAYGVFAGIMGVTALAGGALTGALYDVSVPVLVIAVAGIQAAVLVLLWTTRAARSGMRMSPRG</sequence>
<proteinExistence type="predicted"/>
<feature type="transmembrane region" description="Helical" evidence="6">
    <location>
        <begin position="34"/>
        <end position="56"/>
    </location>
</feature>
<dbReference type="InterPro" id="IPR036259">
    <property type="entry name" value="MFS_trans_sf"/>
</dbReference>
<dbReference type="SUPFAM" id="SSF103473">
    <property type="entry name" value="MFS general substrate transporter"/>
    <property type="match status" value="1"/>
</dbReference>
<dbReference type="Gene3D" id="1.20.1250.20">
    <property type="entry name" value="MFS general substrate transporter like domains"/>
    <property type="match status" value="1"/>
</dbReference>
<dbReference type="RefSeq" id="WP_310772539.1">
    <property type="nucleotide sequence ID" value="NZ_JBHRWR010000002.1"/>
</dbReference>
<evidence type="ECO:0000256" key="2">
    <source>
        <dbReference type="ARBA" id="ARBA00022475"/>
    </source>
</evidence>
<evidence type="ECO:0000256" key="6">
    <source>
        <dbReference type="SAM" id="Phobius"/>
    </source>
</evidence>
<feature type="transmembrane region" description="Helical" evidence="6">
    <location>
        <begin position="62"/>
        <end position="80"/>
    </location>
</feature>
<evidence type="ECO:0008006" key="9">
    <source>
        <dbReference type="Google" id="ProtNLM"/>
    </source>
</evidence>